<dbReference type="PANTHER" id="PTHR46098">
    <property type="entry name" value="TRNA (CYTOSINE(38)-C(5))-METHYLTRANSFERASE"/>
    <property type="match status" value="1"/>
</dbReference>
<gene>
    <name evidence="5" type="ORF">ACHAXA_001426</name>
</gene>
<dbReference type="InterPro" id="IPR050750">
    <property type="entry name" value="C5-MTase"/>
</dbReference>
<evidence type="ECO:0000313" key="6">
    <source>
        <dbReference type="Proteomes" id="UP001530377"/>
    </source>
</evidence>
<keyword evidence="3 4" id="KW-0949">S-adenosyl-L-methionine</keyword>
<dbReference type="GO" id="GO:0008168">
    <property type="term" value="F:methyltransferase activity"/>
    <property type="evidence" value="ECO:0007669"/>
    <property type="project" value="UniProtKB-KW"/>
</dbReference>
<comment type="similarity">
    <text evidence="4">Belongs to the class I-like SAM-binding methyltransferase superfamily. C5-methyltransferase family.</text>
</comment>
<dbReference type="Gene3D" id="3.40.50.150">
    <property type="entry name" value="Vaccinia Virus protein VP39"/>
    <property type="match status" value="1"/>
</dbReference>
<organism evidence="5 6">
    <name type="scientific">Cyclostephanos tholiformis</name>
    <dbReference type="NCBI Taxonomy" id="382380"/>
    <lineage>
        <taxon>Eukaryota</taxon>
        <taxon>Sar</taxon>
        <taxon>Stramenopiles</taxon>
        <taxon>Ochrophyta</taxon>
        <taxon>Bacillariophyta</taxon>
        <taxon>Coscinodiscophyceae</taxon>
        <taxon>Thalassiosirophycidae</taxon>
        <taxon>Stephanodiscales</taxon>
        <taxon>Stephanodiscaceae</taxon>
        <taxon>Cyclostephanos</taxon>
    </lineage>
</organism>
<evidence type="ECO:0000256" key="3">
    <source>
        <dbReference type="ARBA" id="ARBA00022691"/>
    </source>
</evidence>
<dbReference type="Pfam" id="PF00145">
    <property type="entry name" value="DNA_methylase"/>
    <property type="match status" value="1"/>
</dbReference>
<comment type="caution">
    <text evidence="5">The sequence shown here is derived from an EMBL/GenBank/DDBJ whole genome shotgun (WGS) entry which is preliminary data.</text>
</comment>
<protein>
    <recommendedName>
        <fullName evidence="7">DNA (cytosine-5-)-methyltransferase</fullName>
    </recommendedName>
</protein>
<reference evidence="5 6" key="1">
    <citation type="submission" date="2024-10" db="EMBL/GenBank/DDBJ databases">
        <title>Updated reference genomes for cyclostephanoid diatoms.</title>
        <authorList>
            <person name="Roberts W.R."/>
            <person name="Alverson A.J."/>
        </authorList>
    </citation>
    <scope>NUCLEOTIDE SEQUENCE [LARGE SCALE GENOMIC DNA]</scope>
    <source>
        <strain evidence="5 6">AJA228-03</strain>
    </source>
</reference>
<dbReference type="Gene3D" id="3.90.120.10">
    <property type="entry name" value="DNA Methylase, subunit A, domain 2"/>
    <property type="match status" value="1"/>
</dbReference>
<keyword evidence="2 4" id="KW-0808">Transferase</keyword>
<proteinExistence type="inferred from homology"/>
<dbReference type="Proteomes" id="UP001530377">
    <property type="component" value="Unassembled WGS sequence"/>
</dbReference>
<name>A0ABD3RMR7_9STRA</name>
<evidence type="ECO:0000256" key="1">
    <source>
        <dbReference type="ARBA" id="ARBA00022603"/>
    </source>
</evidence>
<keyword evidence="6" id="KW-1185">Reference proteome</keyword>
<evidence type="ECO:0000256" key="2">
    <source>
        <dbReference type="ARBA" id="ARBA00022679"/>
    </source>
</evidence>
<evidence type="ECO:0000256" key="4">
    <source>
        <dbReference type="PROSITE-ProRule" id="PRU01016"/>
    </source>
</evidence>
<evidence type="ECO:0008006" key="7">
    <source>
        <dbReference type="Google" id="ProtNLM"/>
    </source>
</evidence>
<keyword evidence="1 4" id="KW-0489">Methyltransferase</keyword>
<dbReference type="InterPro" id="IPR029063">
    <property type="entry name" value="SAM-dependent_MTases_sf"/>
</dbReference>
<dbReference type="AlphaFoldDB" id="A0ABD3RMR7"/>
<evidence type="ECO:0000313" key="5">
    <source>
        <dbReference type="EMBL" id="KAL3811901.1"/>
    </source>
</evidence>
<dbReference type="PROSITE" id="PS51679">
    <property type="entry name" value="SAM_MT_C5"/>
    <property type="match status" value="1"/>
</dbReference>
<dbReference type="PANTHER" id="PTHR46098:SF1">
    <property type="entry name" value="TRNA (CYTOSINE(38)-C(5))-METHYLTRANSFERASE"/>
    <property type="match status" value="1"/>
</dbReference>
<dbReference type="EMBL" id="JALLPB020000228">
    <property type="protein sequence ID" value="KAL3811901.1"/>
    <property type="molecule type" value="Genomic_DNA"/>
</dbReference>
<dbReference type="InterPro" id="IPR001525">
    <property type="entry name" value="C5_MeTfrase"/>
</dbReference>
<feature type="active site" evidence="4">
    <location>
        <position position="69"/>
    </location>
</feature>
<dbReference type="SUPFAM" id="SSF53335">
    <property type="entry name" value="S-adenosyl-L-methionine-dependent methyltransferases"/>
    <property type="match status" value="1"/>
</dbReference>
<dbReference type="GO" id="GO:0032259">
    <property type="term" value="P:methylation"/>
    <property type="evidence" value="ECO:0007669"/>
    <property type="project" value="UniProtKB-KW"/>
</dbReference>
<accession>A0ABD3RMR7</accession>
<dbReference type="NCBIfam" id="TIGR00675">
    <property type="entry name" value="dcm"/>
    <property type="match status" value="1"/>
</dbReference>
<sequence>MFGGIGGFGVALNRLGGKCVFYSEKDERCRETYALNFDTPPECVHGDICIVPDEKFPQNLDLIVAGFPCQPFTTMGEQPGLNCDKGRGQLFLQIVRMIKLSKPKALLLENVPGLLGMKETLNIILKAFCDEGYRVTAEICSARGLTTTSRKRLFLVGLRKDLVPLKAPDSSNSSSLVTPSLSPFDYSFFQFPYIPDLKLCSHDILDYDALPISELELLRLSKSTWTQLSQNKRWKPSQLAWPNRHCDTLTSHYGNAVGRGDCQLVPSSSPHPPRRFSVRECARIQGFPNTFNFCDKRPEQGEMAHRKEGYRMIGNSVCPPIIASLAGRVLDAVGVNIGKEALSSDDTNWTTKGLVVAVDLACSALRTSPVPLPAGCLVLCD</sequence>